<dbReference type="GO" id="GO:0070300">
    <property type="term" value="F:phosphatidic acid binding"/>
    <property type="evidence" value="ECO:0007669"/>
    <property type="project" value="InterPro"/>
</dbReference>
<sequence length="342" mass="39022">MAYYGSKLYEDDVGEYSNCYDIVPTQDSISLFSYEPKFIEYDPSDYGGTYDPHLTRTEINYSTYNFSEPKCIEYNPTPHGTGYFSSETQYIVSYSTSEINESDFVEYDMTPGGYDIAQTYGKPLPPSDEICYPPSMSEPNELYQKDDIDGDGNQPTKAIEDEQQFHDGGGDQPTKAIEEERQSHGGGGDRLSNGYDQLEKPSDSNKGEETEVYTCDDNYPWSAYGYGYNNQVPQPPYGYVSDAMDFCESIFGYWPCLSREDWKSHGGQEVADEESIDDHWKSARDYLFGSTHSYGEPRNGGGSYGDFSSSYSYKRHYQEPPLYRENSCLQQFRIFEDCDRPS</sequence>
<evidence type="ECO:0000313" key="2">
    <source>
        <dbReference type="EMBL" id="MPA77641.1"/>
    </source>
</evidence>
<dbReference type="AlphaFoldDB" id="A0A5B7CB79"/>
<organism evidence="2">
    <name type="scientific">Davidia involucrata</name>
    <name type="common">Dove tree</name>
    <dbReference type="NCBI Taxonomy" id="16924"/>
    <lineage>
        <taxon>Eukaryota</taxon>
        <taxon>Viridiplantae</taxon>
        <taxon>Streptophyta</taxon>
        <taxon>Embryophyta</taxon>
        <taxon>Tracheophyta</taxon>
        <taxon>Spermatophyta</taxon>
        <taxon>Magnoliopsida</taxon>
        <taxon>eudicotyledons</taxon>
        <taxon>Gunneridae</taxon>
        <taxon>Pentapetalae</taxon>
        <taxon>asterids</taxon>
        <taxon>Cornales</taxon>
        <taxon>Nyssaceae</taxon>
        <taxon>Davidia</taxon>
    </lineage>
</organism>
<proteinExistence type="predicted"/>
<feature type="compositionally biased region" description="Basic and acidic residues" evidence="1">
    <location>
        <begin position="197"/>
        <end position="209"/>
    </location>
</feature>
<accession>A0A5B7CB79</accession>
<reference evidence="2" key="1">
    <citation type="submission" date="2019-08" db="EMBL/GenBank/DDBJ databases">
        <title>Reference gene set and small RNA set construction with multiple tissues from Davidia involucrata Baill.</title>
        <authorList>
            <person name="Yang H."/>
            <person name="Zhou C."/>
            <person name="Li G."/>
            <person name="Wang J."/>
            <person name="Gao P."/>
            <person name="Wang M."/>
            <person name="Wang R."/>
            <person name="Zhao Y."/>
        </authorList>
    </citation>
    <scope>NUCLEOTIDE SEQUENCE</scope>
    <source>
        <tissue evidence="2">Mixed with DoveR01_LX</tissue>
    </source>
</reference>
<feature type="region of interest" description="Disordered" evidence="1">
    <location>
        <begin position="125"/>
        <end position="212"/>
    </location>
</feature>
<name>A0A5B7CB79_DAVIN</name>
<feature type="compositionally biased region" description="Basic and acidic residues" evidence="1">
    <location>
        <begin position="158"/>
        <end position="169"/>
    </location>
</feature>
<gene>
    <name evidence="2" type="ORF">Din_047082</name>
</gene>
<protein>
    <submittedName>
        <fullName evidence="2">Uncharacterized protein</fullName>
    </submittedName>
</protein>
<dbReference type="InterPro" id="IPR038943">
    <property type="entry name" value="PLDrp1-like"/>
</dbReference>
<dbReference type="PANTHER" id="PTHR33971:SF3">
    <property type="entry name" value="UBIQUITIN CARBOXYL-TERMINAL HYDROLASE 36"/>
    <property type="match status" value="1"/>
</dbReference>
<dbReference type="PANTHER" id="PTHR33971">
    <property type="entry name" value="OS06G0232000 PROTEIN"/>
    <property type="match status" value="1"/>
</dbReference>
<dbReference type="GO" id="GO:0004674">
    <property type="term" value="F:protein serine/threonine kinase activity"/>
    <property type="evidence" value="ECO:0007669"/>
    <property type="project" value="TreeGrafter"/>
</dbReference>
<evidence type="ECO:0000256" key="1">
    <source>
        <dbReference type="SAM" id="MobiDB-lite"/>
    </source>
</evidence>
<dbReference type="EMBL" id="GHES01047082">
    <property type="protein sequence ID" value="MPA77641.1"/>
    <property type="molecule type" value="Transcribed_RNA"/>
</dbReference>